<feature type="region of interest" description="Disordered" evidence="2">
    <location>
        <begin position="1"/>
        <end position="42"/>
    </location>
</feature>
<sequence>MGSYSMSELLLQLPQPPARPLGVDGGGLGRGGPWAEKEGAAGTMGSYSMSELLLQLPQPPARPPGVDGGGPGRGRPWQRKKELQYAGINPWDHVDSEVLEATRVKRHKNAKAERWEAGVYASEDED</sequence>
<reference evidence="4 5" key="1">
    <citation type="journal article" date="2020" name="Nature">
        <title>Six reference-quality genomes reveal evolution of bat adaptations.</title>
        <authorList>
            <person name="Jebb D."/>
            <person name="Huang Z."/>
            <person name="Pippel M."/>
            <person name="Hughes G.M."/>
            <person name="Lavrichenko K."/>
            <person name="Devanna P."/>
            <person name="Winkler S."/>
            <person name="Jermiin L.S."/>
            <person name="Skirmuntt E.C."/>
            <person name="Katzourakis A."/>
            <person name="Burkitt-Gray L."/>
            <person name="Ray D.A."/>
            <person name="Sullivan K.A.M."/>
            <person name="Roscito J.G."/>
            <person name="Kirilenko B.M."/>
            <person name="Davalos L.M."/>
            <person name="Corthals A.P."/>
            <person name="Power M.L."/>
            <person name="Jones G."/>
            <person name="Ransome R.D."/>
            <person name="Dechmann D.K.N."/>
            <person name="Locatelli A.G."/>
            <person name="Puechmaille S.J."/>
            <person name="Fedrigo O."/>
            <person name="Jarvis E.D."/>
            <person name="Hiller M."/>
            <person name="Vernes S.C."/>
            <person name="Myers E.W."/>
            <person name="Teeling E.C."/>
        </authorList>
    </citation>
    <scope>NUCLEOTIDE SEQUENCE [LARGE SCALE GENOMIC DNA]</scope>
    <source>
        <strain evidence="4">MRouAeg1</strain>
        <tissue evidence="4">Muscle</tissue>
    </source>
</reference>
<evidence type="ECO:0000259" key="3">
    <source>
        <dbReference type="Pfam" id="PF15304"/>
    </source>
</evidence>
<dbReference type="EMBL" id="JACASE010000016">
    <property type="protein sequence ID" value="KAF6401780.1"/>
    <property type="molecule type" value="Genomic_DNA"/>
</dbReference>
<gene>
    <name evidence="4" type="ORF">HJG63_013344</name>
</gene>
<keyword evidence="1" id="KW-0175">Coiled coil</keyword>
<feature type="region of interest" description="Disordered" evidence="2">
    <location>
        <begin position="56"/>
        <end position="79"/>
    </location>
</feature>
<dbReference type="AlphaFoldDB" id="A0A7J8BU18"/>
<evidence type="ECO:0000313" key="4">
    <source>
        <dbReference type="EMBL" id="KAF6401780.1"/>
    </source>
</evidence>
<feature type="compositionally biased region" description="Gly residues" evidence="2">
    <location>
        <begin position="23"/>
        <end position="32"/>
    </location>
</feature>
<organism evidence="4 5">
    <name type="scientific">Rousettus aegyptiacus</name>
    <name type="common">Egyptian fruit bat</name>
    <name type="synonym">Pteropus aegyptiacus</name>
    <dbReference type="NCBI Taxonomy" id="9407"/>
    <lineage>
        <taxon>Eukaryota</taxon>
        <taxon>Metazoa</taxon>
        <taxon>Chordata</taxon>
        <taxon>Craniata</taxon>
        <taxon>Vertebrata</taxon>
        <taxon>Euteleostomi</taxon>
        <taxon>Mammalia</taxon>
        <taxon>Eutheria</taxon>
        <taxon>Laurasiatheria</taxon>
        <taxon>Chiroptera</taxon>
        <taxon>Yinpterochiroptera</taxon>
        <taxon>Pteropodoidea</taxon>
        <taxon>Pteropodidae</taxon>
        <taxon>Rousettinae</taxon>
        <taxon>Rousettus</taxon>
    </lineage>
</organism>
<protein>
    <submittedName>
        <fullName evidence="4">Mitotic spindle positioning</fullName>
    </submittedName>
</protein>
<name>A0A7J8BU18_ROUAE</name>
<feature type="domain" description="A-kinase anchor protein 2 C-terminal" evidence="3">
    <location>
        <begin position="75"/>
        <end position="121"/>
    </location>
</feature>
<feature type="region of interest" description="Disordered" evidence="2">
    <location>
        <begin position="106"/>
        <end position="126"/>
    </location>
</feature>
<dbReference type="InterPro" id="IPR029304">
    <property type="entry name" value="AKAP2_C"/>
</dbReference>
<dbReference type="Proteomes" id="UP000593571">
    <property type="component" value="Unassembled WGS sequence"/>
</dbReference>
<dbReference type="Pfam" id="PF15304">
    <property type="entry name" value="AKAP2_C"/>
    <property type="match status" value="1"/>
</dbReference>
<comment type="caution">
    <text evidence="4">The sequence shown here is derived from an EMBL/GenBank/DDBJ whole genome shotgun (WGS) entry which is preliminary data.</text>
</comment>
<evidence type="ECO:0000256" key="1">
    <source>
        <dbReference type="ARBA" id="ARBA00023054"/>
    </source>
</evidence>
<proteinExistence type="predicted"/>
<evidence type="ECO:0000256" key="2">
    <source>
        <dbReference type="SAM" id="MobiDB-lite"/>
    </source>
</evidence>
<accession>A0A7J8BU18</accession>
<keyword evidence="5" id="KW-1185">Reference proteome</keyword>
<evidence type="ECO:0000313" key="5">
    <source>
        <dbReference type="Proteomes" id="UP000593571"/>
    </source>
</evidence>